<dbReference type="RefSeq" id="WP_128490632.1">
    <property type="nucleotide sequence ID" value="NZ_JBHLXB010000105.1"/>
</dbReference>
<dbReference type="Pfam" id="PF00005">
    <property type="entry name" value="ABC_tran"/>
    <property type="match status" value="1"/>
</dbReference>
<dbReference type="GO" id="GO:0015807">
    <property type="term" value="P:L-amino acid transport"/>
    <property type="evidence" value="ECO:0007669"/>
    <property type="project" value="TreeGrafter"/>
</dbReference>
<protein>
    <submittedName>
        <fullName evidence="7">ABC transporter ATP-binding protein</fullName>
    </submittedName>
</protein>
<dbReference type="InterPro" id="IPR017871">
    <property type="entry name" value="ABC_transporter-like_CS"/>
</dbReference>
<reference evidence="7 8" key="1">
    <citation type="journal article" date="2015" name="Int. J. Syst. Evol. Microbiol.">
        <title>Gemmobacter intermedius sp. nov., isolated from a white stork (Ciconia ciconia).</title>
        <authorList>
            <person name="Kampfer P."/>
            <person name="Jerzak L."/>
            <person name="Wilharm G."/>
            <person name="Golke J."/>
            <person name="Busse H.J."/>
            <person name="Glaeser S.P."/>
        </authorList>
    </citation>
    <scope>NUCLEOTIDE SEQUENCE [LARGE SCALE GENOMIC DNA]</scope>
    <source>
        <strain evidence="7 8">119/4</strain>
    </source>
</reference>
<gene>
    <name evidence="7" type="ORF">EP867_16840</name>
</gene>
<dbReference type="CDD" id="cd03224">
    <property type="entry name" value="ABC_TM1139_LivF_branched"/>
    <property type="match status" value="1"/>
</dbReference>
<dbReference type="GO" id="GO:0015658">
    <property type="term" value="F:branched-chain amino acid transmembrane transporter activity"/>
    <property type="evidence" value="ECO:0007669"/>
    <property type="project" value="TreeGrafter"/>
</dbReference>
<name>A0A3S3VK85_9RHOB</name>
<keyword evidence="4 7" id="KW-0067">ATP-binding</keyword>
<keyword evidence="8" id="KW-1185">Reference proteome</keyword>
<dbReference type="GO" id="GO:0005524">
    <property type="term" value="F:ATP binding"/>
    <property type="evidence" value="ECO:0007669"/>
    <property type="project" value="UniProtKB-KW"/>
</dbReference>
<evidence type="ECO:0000259" key="6">
    <source>
        <dbReference type="PROSITE" id="PS50893"/>
    </source>
</evidence>
<dbReference type="PANTHER" id="PTHR43820:SF4">
    <property type="entry name" value="HIGH-AFFINITY BRANCHED-CHAIN AMINO ACID TRANSPORT ATP-BINDING PROTEIN LIVF"/>
    <property type="match status" value="1"/>
</dbReference>
<keyword evidence="3" id="KW-0547">Nucleotide-binding</keyword>
<comment type="caution">
    <text evidence="7">The sequence shown here is derived from an EMBL/GenBank/DDBJ whole genome shotgun (WGS) entry which is preliminary data.</text>
</comment>
<comment type="similarity">
    <text evidence="1">Belongs to the ABC transporter superfamily.</text>
</comment>
<dbReference type="PROSITE" id="PS00211">
    <property type="entry name" value="ABC_TRANSPORTER_1"/>
    <property type="match status" value="1"/>
</dbReference>
<dbReference type="AlphaFoldDB" id="A0A3S3VK85"/>
<evidence type="ECO:0000313" key="8">
    <source>
        <dbReference type="Proteomes" id="UP000287168"/>
    </source>
</evidence>
<dbReference type="PANTHER" id="PTHR43820">
    <property type="entry name" value="HIGH-AFFINITY BRANCHED-CHAIN AMINO ACID TRANSPORT ATP-BINDING PROTEIN LIVF"/>
    <property type="match status" value="1"/>
</dbReference>
<sequence length="251" mass="27298">MTATDTLTAPATVARGGGAAPQLKVRKLEAWYGESHALHGVDLDVYPGETVTLLGRNGVGKTTTLRAIMGIIRKRKGEVEFEQKSIMRVPLHRIAHAGLGFVPEERGIFASLTVEENLTLPPVVAKGGMSIEKIYEIFPNLFERRGSPGTKLSGGEQQMLAIARILRTGVRLILLDEPTEGLAPVIVERIGEVLKVLKTHGVSVLLVEQNFRFASRIADHFYVMDHGQVIDSFTVSELPARTEALNTALGV</sequence>
<evidence type="ECO:0000256" key="2">
    <source>
        <dbReference type="ARBA" id="ARBA00022448"/>
    </source>
</evidence>
<proteinExistence type="inferred from homology"/>
<evidence type="ECO:0000256" key="1">
    <source>
        <dbReference type="ARBA" id="ARBA00005417"/>
    </source>
</evidence>
<dbReference type="InterPro" id="IPR052156">
    <property type="entry name" value="BCAA_Transport_ATP-bd_LivF"/>
</dbReference>
<keyword evidence="5" id="KW-0029">Amino-acid transport</keyword>
<dbReference type="InterPro" id="IPR027417">
    <property type="entry name" value="P-loop_NTPase"/>
</dbReference>
<evidence type="ECO:0000313" key="7">
    <source>
        <dbReference type="EMBL" id="RWY37656.1"/>
    </source>
</evidence>
<keyword evidence="2" id="KW-0813">Transport</keyword>
<dbReference type="PROSITE" id="PS50893">
    <property type="entry name" value="ABC_TRANSPORTER_2"/>
    <property type="match status" value="1"/>
</dbReference>
<dbReference type="EMBL" id="SBLC01000042">
    <property type="protein sequence ID" value="RWY37656.1"/>
    <property type="molecule type" value="Genomic_DNA"/>
</dbReference>
<evidence type="ECO:0000256" key="5">
    <source>
        <dbReference type="ARBA" id="ARBA00022970"/>
    </source>
</evidence>
<dbReference type="InterPro" id="IPR003593">
    <property type="entry name" value="AAA+_ATPase"/>
</dbReference>
<dbReference type="SMART" id="SM00382">
    <property type="entry name" value="AAA"/>
    <property type="match status" value="1"/>
</dbReference>
<evidence type="ECO:0000256" key="4">
    <source>
        <dbReference type="ARBA" id="ARBA00022840"/>
    </source>
</evidence>
<dbReference type="OrthoDB" id="9806149at2"/>
<dbReference type="Proteomes" id="UP000287168">
    <property type="component" value="Unassembled WGS sequence"/>
</dbReference>
<evidence type="ECO:0000256" key="3">
    <source>
        <dbReference type="ARBA" id="ARBA00022741"/>
    </source>
</evidence>
<dbReference type="GO" id="GO:0016887">
    <property type="term" value="F:ATP hydrolysis activity"/>
    <property type="evidence" value="ECO:0007669"/>
    <property type="project" value="InterPro"/>
</dbReference>
<organism evidence="7 8">
    <name type="scientific">Falsigemmobacter intermedius</name>
    <dbReference type="NCBI Taxonomy" id="1553448"/>
    <lineage>
        <taxon>Bacteria</taxon>
        <taxon>Pseudomonadati</taxon>
        <taxon>Pseudomonadota</taxon>
        <taxon>Alphaproteobacteria</taxon>
        <taxon>Rhodobacterales</taxon>
        <taxon>Paracoccaceae</taxon>
        <taxon>Falsigemmobacter</taxon>
    </lineage>
</organism>
<dbReference type="Gene3D" id="3.40.50.300">
    <property type="entry name" value="P-loop containing nucleotide triphosphate hydrolases"/>
    <property type="match status" value="1"/>
</dbReference>
<dbReference type="InterPro" id="IPR003439">
    <property type="entry name" value="ABC_transporter-like_ATP-bd"/>
</dbReference>
<accession>A0A3S3VK85</accession>
<feature type="domain" description="ABC transporter" evidence="6">
    <location>
        <begin position="23"/>
        <end position="251"/>
    </location>
</feature>
<dbReference type="SUPFAM" id="SSF52540">
    <property type="entry name" value="P-loop containing nucleoside triphosphate hydrolases"/>
    <property type="match status" value="1"/>
</dbReference>